<name>Q164H9_ROSDO</name>
<dbReference type="AlphaFoldDB" id="Q164H9"/>
<dbReference type="InterPro" id="IPR023753">
    <property type="entry name" value="FAD/NAD-binding_dom"/>
</dbReference>
<dbReference type="PANTHER" id="PTHR42783:SF3">
    <property type="entry name" value="GLUTAMATE SYNTHASE [NADPH] SMALL CHAIN-RELATED"/>
    <property type="match status" value="1"/>
</dbReference>
<evidence type="ECO:0000313" key="4">
    <source>
        <dbReference type="Proteomes" id="UP000007029"/>
    </source>
</evidence>
<dbReference type="STRING" id="375451.RD1_3104"/>
<dbReference type="InterPro" id="IPR036188">
    <property type="entry name" value="FAD/NAD-bd_sf"/>
</dbReference>
<dbReference type="InterPro" id="IPR009051">
    <property type="entry name" value="Helical_ferredxn"/>
</dbReference>
<dbReference type="RefSeq" id="WP_011569230.1">
    <property type="nucleotide sequence ID" value="NC_008209.1"/>
</dbReference>
<accession>Q164H9</accession>
<dbReference type="EC" id="1.4.1.13" evidence="3"/>
<dbReference type="Gene3D" id="3.50.50.60">
    <property type="entry name" value="FAD/NAD(P)-binding domain"/>
    <property type="match status" value="2"/>
</dbReference>
<proteinExistence type="predicted"/>
<dbReference type="Proteomes" id="UP000007029">
    <property type="component" value="Chromosome"/>
</dbReference>
<evidence type="ECO:0000313" key="3">
    <source>
        <dbReference type="EMBL" id="ABG32614.1"/>
    </source>
</evidence>
<dbReference type="KEGG" id="rde:RD1_3104"/>
<gene>
    <name evidence="3" type="ordered locus">RD1_3104</name>
</gene>
<dbReference type="PRINTS" id="PR00419">
    <property type="entry name" value="ADXRDTASE"/>
</dbReference>
<dbReference type="Pfam" id="PF07992">
    <property type="entry name" value="Pyr_redox_2"/>
    <property type="match status" value="1"/>
</dbReference>
<dbReference type="PANTHER" id="PTHR42783">
    <property type="entry name" value="GLUTAMATE SYNTHASE [NADPH] SMALL CHAIN"/>
    <property type="match status" value="1"/>
</dbReference>
<evidence type="ECO:0000259" key="1">
    <source>
        <dbReference type="Pfam" id="PF07992"/>
    </source>
</evidence>
<dbReference type="SUPFAM" id="SSF46548">
    <property type="entry name" value="alpha-helical ferredoxin"/>
    <property type="match status" value="1"/>
</dbReference>
<organism evidence="3 4">
    <name type="scientific">Roseobacter denitrificans (strain ATCC 33942 / OCh 114)</name>
    <name type="common">Erythrobacter sp. (strain OCh 114)</name>
    <name type="synonym">Roseobacter denitrificans</name>
    <dbReference type="NCBI Taxonomy" id="375451"/>
    <lineage>
        <taxon>Bacteria</taxon>
        <taxon>Pseudomonadati</taxon>
        <taxon>Pseudomonadota</taxon>
        <taxon>Alphaproteobacteria</taxon>
        <taxon>Rhodobacterales</taxon>
        <taxon>Roseobacteraceae</taxon>
        <taxon>Roseobacter</taxon>
    </lineage>
</organism>
<sequence>MISQRTPGIVAERLSAEELARNFADLHAPLEPHEAAVAADRCYFCHDAPCVTACPTEIDIPLFIRQISTGTPEAAAKTIFDQNILGGMCARVCPTEDLCEQACVREMAEGKPVEIGRLQRYATDTLMQRDIHPYTRAAATGKRIAVVGAGPAGLSCAHRLALLGNDVVVYDGHAKPGGLNEYGIAAYKSTDDFAAREVAWLLDIGGITVETGKVLGGDLALDALAAQYDAVFLAVGLGGVNALNLEGDDKSGVTDAVSFIETLRQSRDLTKLPVGRNVVVIGGGMTAVDAAVQSKLLGAENVTIAYRRDRAAMSASRYEQDLAASHGVKLMFNVQPVAIHGNGAAAEIELEYTASVDGRLVGTGEKTRLTADQVFRAIGQTLTMEGGLETRNGKIAVSGAGRTSLDRVWAGGDCALGGDDLTVTAVAEGRDAAMDIHAALNGSV</sequence>
<dbReference type="OrthoDB" id="9803192at2"/>
<keyword evidence="3" id="KW-0560">Oxidoreductase</keyword>
<reference evidence="3 4" key="1">
    <citation type="journal article" date="2007" name="J. Bacteriol.">
        <title>The complete genome sequence of Roseobacter denitrificans reveals a mixotrophic rather than photosynthetic metabolism.</title>
        <authorList>
            <person name="Swingley W.D."/>
            <person name="Sadekar S."/>
            <person name="Mastrian S.D."/>
            <person name="Matthies H.J."/>
            <person name="Hao J."/>
            <person name="Ramos H."/>
            <person name="Acharya C.R."/>
            <person name="Conrad A.L."/>
            <person name="Taylor H.L."/>
            <person name="Dejesa L.C."/>
            <person name="Shah M.K."/>
            <person name="O'huallachain M.E."/>
            <person name="Lince M.T."/>
            <person name="Blankenship R.E."/>
            <person name="Beatty J.T."/>
            <person name="Touchman J.W."/>
        </authorList>
    </citation>
    <scope>NUCLEOTIDE SEQUENCE [LARGE SCALE GENOMIC DNA]</scope>
    <source>
        <strain evidence="4">ATCC 33942 / OCh 114</strain>
    </source>
</reference>
<protein>
    <submittedName>
        <fullName evidence="3">Glutamate synthase, small subunit, putative</fullName>
        <ecNumber evidence="3">1.4.1.13</ecNumber>
    </submittedName>
</protein>
<dbReference type="Pfam" id="PF14691">
    <property type="entry name" value="Fer4_20"/>
    <property type="match status" value="1"/>
</dbReference>
<feature type="domain" description="FAD/NAD(P)-binding" evidence="1">
    <location>
        <begin position="143"/>
        <end position="429"/>
    </location>
</feature>
<dbReference type="GO" id="GO:0051536">
    <property type="term" value="F:iron-sulfur cluster binding"/>
    <property type="evidence" value="ECO:0007669"/>
    <property type="project" value="InterPro"/>
</dbReference>
<dbReference type="eggNOG" id="COG0493">
    <property type="taxonomic scope" value="Bacteria"/>
</dbReference>
<feature type="domain" description="Dihydroprymidine dehydrogenase" evidence="2">
    <location>
        <begin position="21"/>
        <end position="130"/>
    </location>
</feature>
<dbReference type="SUPFAM" id="SSF51971">
    <property type="entry name" value="Nucleotide-binding domain"/>
    <property type="match status" value="1"/>
</dbReference>
<dbReference type="GO" id="GO:0004355">
    <property type="term" value="F:glutamate synthase (NADPH) activity"/>
    <property type="evidence" value="ECO:0007669"/>
    <property type="project" value="UniProtKB-EC"/>
</dbReference>
<evidence type="ECO:0000259" key="2">
    <source>
        <dbReference type="Pfam" id="PF14691"/>
    </source>
</evidence>
<dbReference type="HOGENOM" id="CLU_000422_3_3_5"/>
<dbReference type="InterPro" id="IPR028261">
    <property type="entry name" value="DPD_II"/>
</dbReference>
<dbReference type="Gene3D" id="1.10.1060.10">
    <property type="entry name" value="Alpha-helical ferredoxin"/>
    <property type="match status" value="1"/>
</dbReference>
<keyword evidence="4" id="KW-1185">Reference proteome</keyword>
<dbReference type="EMBL" id="CP000362">
    <property type="protein sequence ID" value="ABG32614.1"/>
    <property type="molecule type" value="Genomic_DNA"/>
</dbReference>